<feature type="region of interest" description="Disordered" evidence="3">
    <location>
        <begin position="185"/>
        <end position="210"/>
    </location>
</feature>
<protein>
    <recommendedName>
        <fullName evidence="4">General stress protein FMN-binding split barrel domain-containing protein</fullName>
    </recommendedName>
</protein>
<dbReference type="InterPro" id="IPR038725">
    <property type="entry name" value="YdaG_split_barrel_FMN-bd"/>
</dbReference>
<keyword evidence="2" id="KW-0175">Coiled coil</keyword>
<sequence>MSTAHAQLEPYTAKAENRDVTPQVKINDLEALVHKVQTAMLTTRSREGQLHSRAMNLAKSGNDDDKNSLRFVFIANNASEKFGEIQNDEHVNLSFYEQSTTNWASVAGKARITQDRNFIKKYWSSLMAGYFNDMKDGIHKGDVDDPRVSAIEIIPIDIKYWIAHRGSVGRTMEVAVGALTGKGSAPGELRTINSEELAPEEETDDAPEQDKEALDDLGMELELADEDELVLYRVGEAFLHLPLNKAQGRLQRDQEAIASEIDRMQEKVEECEKTMKDLKIQLYAKFGKAINLDA</sequence>
<keyword evidence="6" id="KW-1185">Reference proteome</keyword>
<comment type="caution">
    <text evidence="5">The sequence shown here is derived from an EMBL/GenBank/DDBJ whole genome shotgun (WGS) entry which is preliminary data.</text>
</comment>
<gene>
    <name evidence="5" type="ORF">Clacol_000629</name>
</gene>
<dbReference type="GO" id="GO:0051082">
    <property type="term" value="F:unfolded protein binding"/>
    <property type="evidence" value="ECO:0007669"/>
    <property type="project" value="InterPro"/>
</dbReference>
<proteinExistence type="inferred from homology"/>
<dbReference type="PANTHER" id="PTHR34818">
    <property type="entry name" value="PROTEIN BLI-3"/>
    <property type="match status" value="1"/>
</dbReference>
<comment type="similarity">
    <text evidence="1">Belongs to the prefoldin subunit beta family.</text>
</comment>
<dbReference type="PANTHER" id="PTHR34818:SF1">
    <property type="entry name" value="PROTEIN BLI-3"/>
    <property type="match status" value="1"/>
</dbReference>
<evidence type="ECO:0000313" key="5">
    <source>
        <dbReference type="EMBL" id="GJJ06437.1"/>
    </source>
</evidence>
<dbReference type="CDD" id="cd23165">
    <property type="entry name" value="Prefoldin_4"/>
    <property type="match status" value="1"/>
</dbReference>
<organism evidence="5 6">
    <name type="scientific">Clathrus columnatus</name>
    <dbReference type="NCBI Taxonomy" id="1419009"/>
    <lineage>
        <taxon>Eukaryota</taxon>
        <taxon>Fungi</taxon>
        <taxon>Dikarya</taxon>
        <taxon>Basidiomycota</taxon>
        <taxon>Agaricomycotina</taxon>
        <taxon>Agaricomycetes</taxon>
        <taxon>Phallomycetidae</taxon>
        <taxon>Phallales</taxon>
        <taxon>Clathraceae</taxon>
        <taxon>Clathrus</taxon>
    </lineage>
</organism>
<reference evidence="5" key="1">
    <citation type="submission" date="2021-10" db="EMBL/GenBank/DDBJ databases">
        <title>De novo Genome Assembly of Clathrus columnatus (Basidiomycota, Fungi) Using Illumina and Nanopore Sequence Data.</title>
        <authorList>
            <person name="Ogiso-Tanaka E."/>
            <person name="Itagaki H."/>
            <person name="Hosoya T."/>
            <person name="Hosaka K."/>
        </authorList>
    </citation>
    <scope>NUCLEOTIDE SEQUENCE</scope>
    <source>
        <strain evidence="5">MO-923</strain>
    </source>
</reference>
<dbReference type="GO" id="GO:0006457">
    <property type="term" value="P:protein folding"/>
    <property type="evidence" value="ECO:0007669"/>
    <property type="project" value="InterPro"/>
</dbReference>
<name>A0AAV4ZWY9_9AGAM</name>
<dbReference type="GO" id="GO:0016272">
    <property type="term" value="C:prefoldin complex"/>
    <property type="evidence" value="ECO:0007669"/>
    <property type="project" value="InterPro"/>
</dbReference>
<evidence type="ECO:0000256" key="2">
    <source>
        <dbReference type="SAM" id="Coils"/>
    </source>
</evidence>
<feature type="domain" description="General stress protein FMN-binding split barrel" evidence="4">
    <location>
        <begin position="27"/>
        <end position="182"/>
    </location>
</feature>
<evidence type="ECO:0000259" key="4">
    <source>
        <dbReference type="Pfam" id="PF16242"/>
    </source>
</evidence>
<dbReference type="AlphaFoldDB" id="A0AAV4ZWY9"/>
<dbReference type="Pfam" id="PF01920">
    <property type="entry name" value="Prefoldin_2"/>
    <property type="match status" value="1"/>
</dbReference>
<accession>A0AAV4ZWY9</accession>
<dbReference type="InterPro" id="IPR002777">
    <property type="entry name" value="PFD_beta-like"/>
</dbReference>
<dbReference type="InterPro" id="IPR052917">
    <property type="entry name" value="Stress-Dev_Protein"/>
</dbReference>
<feature type="compositionally biased region" description="Acidic residues" evidence="3">
    <location>
        <begin position="197"/>
        <end position="207"/>
    </location>
</feature>
<evidence type="ECO:0000256" key="3">
    <source>
        <dbReference type="SAM" id="MobiDB-lite"/>
    </source>
</evidence>
<dbReference type="SUPFAM" id="SSF46579">
    <property type="entry name" value="Prefoldin"/>
    <property type="match status" value="1"/>
</dbReference>
<evidence type="ECO:0000313" key="6">
    <source>
        <dbReference type="Proteomes" id="UP001050691"/>
    </source>
</evidence>
<dbReference type="EMBL" id="BPWL01000001">
    <property type="protein sequence ID" value="GJJ06437.1"/>
    <property type="molecule type" value="Genomic_DNA"/>
</dbReference>
<dbReference type="Gene3D" id="2.30.110.10">
    <property type="entry name" value="Electron Transport, Fmn-binding Protein, Chain A"/>
    <property type="match status" value="1"/>
</dbReference>
<dbReference type="Pfam" id="PF16242">
    <property type="entry name" value="Pyrid_ox_like"/>
    <property type="match status" value="1"/>
</dbReference>
<evidence type="ECO:0000256" key="1">
    <source>
        <dbReference type="ARBA" id="ARBA00008045"/>
    </source>
</evidence>
<feature type="coiled-coil region" evidence="2">
    <location>
        <begin position="254"/>
        <end position="281"/>
    </location>
</feature>
<dbReference type="SUPFAM" id="SSF50475">
    <property type="entry name" value="FMN-binding split barrel"/>
    <property type="match status" value="1"/>
</dbReference>
<dbReference type="InterPro" id="IPR012349">
    <property type="entry name" value="Split_barrel_FMN-bd"/>
</dbReference>
<dbReference type="Proteomes" id="UP001050691">
    <property type="component" value="Unassembled WGS sequence"/>
</dbReference>